<organism evidence="1 2">
    <name type="scientific">Choristoneura fumiferana</name>
    <name type="common">Spruce budworm moth</name>
    <name type="synonym">Archips fumiferana</name>
    <dbReference type="NCBI Taxonomy" id="7141"/>
    <lineage>
        <taxon>Eukaryota</taxon>
        <taxon>Metazoa</taxon>
        <taxon>Ecdysozoa</taxon>
        <taxon>Arthropoda</taxon>
        <taxon>Hexapoda</taxon>
        <taxon>Insecta</taxon>
        <taxon>Pterygota</taxon>
        <taxon>Neoptera</taxon>
        <taxon>Endopterygota</taxon>
        <taxon>Lepidoptera</taxon>
        <taxon>Glossata</taxon>
        <taxon>Ditrysia</taxon>
        <taxon>Tortricoidea</taxon>
        <taxon>Tortricidae</taxon>
        <taxon>Tortricinae</taxon>
        <taxon>Choristoneura</taxon>
    </lineage>
</organism>
<proteinExistence type="predicted"/>
<sequence length="395" mass="44256">MSQSQDEARAARIQKYKEERRKQLTARTATLFSENVTQRRPRKADRTPLEDATGNLKSSSDLNLNSISTSVPIRTTRTSRLRAAAANQSDSSPSPRKSNRSSSAQSLLEENKNKSPKNSKIIERDKNKSSPNKKTSHQKENQKSISSSCVSDKEIGAIRSKPKHSISKNILEKDKLNLLVSSSKVNNVDKTNGLKNENTHNAVIEDNESNNTDIESKENTSVHLRVNDEEILNEILLDKSISPSLEKEKFEDLFNRCVMEDEKDQDFSPLNYTDNYSESNYSNVLNISHKSNIPIIQEPVVKKIDVIVKLEDSVVVPIGVKDEVGGLLGAVCVRKVERFSELLSNLCSPCEADVLFEDILVENGIDSSGESKKYITDRNINESTSREIPYSEDTQ</sequence>
<reference evidence="1 2" key="1">
    <citation type="journal article" date="2022" name="Genome Biol. Evol.">
        <title>The Spruce Budworm Genome: Reconstructing the Evolutionary History of Antifreeze Proteins.</title>
        <authorList>
            <person name="Beliveau C."/>
            <person name="Gagne P."/>
            <person name="Picq S."/>
            <person name="Vernygora O."/>
            <person name="Keeling C.I."/>
            <person name="Pinkney K."/>
            <person name="Doucet D."/>
            <person name="Wen F."/>
            <person name="Johnston J.S."/>
            <person name="Maaroufi H."/>
            <person name="Boyle B."/>
            <person name="Laroche J."/>
            <person name="Dewar K."/>
            <person name="Juretic N."/>
            <person name="Blackburn G."/>
            <person name="Nisole A."/>
            <person name="Brunet B."/>
            <person name="Brandao M."/>
            <person name="Lumley L."/>
            <person name="Duan J."/>
            <person name="Quan G."/>
            <person name="Lucarotti C.J."/>
            <person name="Roe A.D."/>
            <person name="Sperling F.A.H."/>
            <person name="Levesque R.C."/>
            <person name="Cusson M."/>
        </authorList>
    </citation>
    <scope>NUCLEOTIDE SEQUENCE [LARGE SCALE GENOMIC DNA]</scope>
    <source>
        <strain evidence="1">Glfc:IPQL:Cfum</strain>
    </source>
</reference>
<accession>A0ACC0JPP2</accession>
<dbReference type="Proteomes" id="UP001064048">
    <property type="component" value="Chromosome 8"/>
</dbReference>
<gene>
    <name evidence="1" type="ORF">MSG28_005026</name>
</gene>
<name>A0ACC0JPP2_CHOFU</name>
<comment type="caution">
    <text evidence="1">The sequence shown here is derived from an EMBL/GenBank/DDBJ whole genome shotgun (WGS) entry which is preliminary data.</text>
</comment>
<dbReference type="EMBL" id="CM046108">
    <property type="protein sequence ID" value="KAI8426063.1"/>
    <property type="molecule type" value="Genomic_DNA"/>
</dbReference>
<keyword evidence="2" id="KW-1185">Reference proteome</keyword>
<evidence type="ECO:0000313" key="1">
    <source>
        <dbReference type="EMBL" id="KAI8426063.1"/>
    </source>
</evidence>
<protein>
    <submittedName>
        <fullName evidence="1">Uncharacterized protein</fullName>
    </submittedName>
</protein>
<evidence type="ECO:0000313" key="2">
    <source>
        <dbReference type="Proteomes" id="UP001064048"/>
    </source>
</evidence>